<feature type="transmembrane region" description="Helical" evidence="7">
    <location>
        <begin position="230"/>
        <end position="252"/>
    </location>
</feature>
<keyword evidence="4 7" id="KW-1133">Transmembrane helix</keyword>
<feature type="compositionally biased region" description="Low complexity" evidence="6">
    <location>
        <begin position="14"/>
        <end position="26"/>
    </location>
</feature>
<protein>
    <submittedName>
        <fullName evidence="9">MFS transporter</fullName>
    </submittedName>
</protein>
<keyword evidence="10" id="KW-1185">Reference proteome</keyword>
<evidence type="ECO:0000256" key="3">
    <source>
        <dbReference type="ARBA" id="ARBA00022692"/>
    </source>
</evidence>
<dbReference type="Pfam" id="PF07690">
    <property type="entry name" value="MFS_1"/>
    <property type="match status" value="1"/>
</dbReference>
<feature type="transmembrane region" description="Helical" evidence="7">
    <location>
        <begin position="186"/>
        <end position="209"/>
    </location>
</feature>
<feature type="transmembrane region" description="Helical" evidence="7">
    <location>
        <begin position="319"/>
        <end position="343"/>
    </location>
</feature>
<dbReference type="EMBL" id="WJIF01000003">
    <property type="protein sequence ID" value="MRG59753.1"/>
    <property type="molecule type" value="Genomic_DNA"/>
</dbReference>
<organism evidence="9 10">
    <name type="scientific">Agromyces agglutinans</name>
    <dbReference type="NCBI Taxonomy" id="2662258"/>
    <lineage>
        <taxon>Bacteria</taxon>
        <taxon>Bacillati</taxon>
        <taxon>Actinomycetota</taxon>
        <taxon>Actinomycetes</taxon>
        <taxon>Micrococcales</taxon>
        <taxon>Microbacteriaceae</taxon>
        <taxon>Agromyces</taxon>
    </lineage>
</organism>
<dbReference type="PROSITE" id="PS50850">
    <property type="entry name" value="MFS"/>
    <property type="match status" value="1"/>
</dbReference>
<dbReference type="RefSeq" id="WP_153684186.1">
    <property type="nucleotide sequence ID" value="NZ_WJIF01000003.1"/>
</dbReference>
<evidence type="ECO:0000256" key="2">
    <source>
        <dbReference type="ARBA" id="ARBA00022475"/>
    </source>
</evidence>
<dbReference type="GO" id="GO:0022857">
    <property type="term" value="F:transmembrane transporter activity"/>
    <property type="evidence" value="ECO:0007669"/>
    <property type="project" value="InterPro"/>
</dbReference>
<dbReference type="Proteomes" id="UP000431080">
    <property type="component" value="Unassembled WGS sequence"/>
</dbReference>
<feature type="transmembrane region" description="Helical" evidence="7">
    <location>
        <begin position="30"/>
        <end position="51"/>
    </location>
</feature>
<evidence type="ECO:0000256" key="7">
    <source>
        <dbReference type="SAM" id="Phobius"/>
    </source>
</evidence>
<sequence>MSINTASTPAVVGSSRDAPASAPHRPPRRAAWAGVVSLGLGIFTLVASEFLPASLLSPIAADLGISEGTAGQLVTATSVIGIIGGPLVVSALPRIDRRWVMVALTALAVLSNVLVSIAPVFGLMLASRLLLGLAISGFWAMSLAVTAQLVPADRLGRAMTIVNMGVSLATIAAVPAGAFLGELVGWRTVFLGAAAAGIVALVVQLLTLPSVPPTGAPGFRTLVRTAARPVVALGVLAIVLIAGGHFIGFTYLRPAFEEIGGASPAALAMLLAVFGVASFAGNLVAGPIADRRLGVLVIGAPTAIGAATVLYALAGANPVAAAIAVVVWGAGFGAIPTMVQTWMARVAPDRLESSGGLVVAAFQIAITVGAAVGGLLVDSVGVQAAFLGGGVAAVLGAVVLTAAKAR</sequence>
<evidence type="ECO:0000259" key="8">
    <source>
        <dbReference type="PROSITE" id="PS50850"/>
    </source>
</evidence>
<dbReference type="InterPro" id="IPR050189">
    <property type="entry name" value="MFS_Efflux_Transporters"/>
</dbReference>
<accession>A0A6I2FCU5</accession>
<feature type="region of interest" description="Disordered" evidence="6">
    <location>
        <begin position="1"/>
        <end position="26"/>
    </location>
</feature>
<keyword evidence="2" id="KW-1003">Cell membrane</keyword>
<name>A0A6I2FCU5_9MICO</name>
<dbReference type="PANTHER" id="PTHR43124:SF5">
    <property type="entry name" value="PURINE RIBONUCLEOSIDE EFFLUX PUMP NEPI"/>
    <property type="match status" value="1"/>
</dbReference>
<dbReference type="SUPFAM" id="SSF103473">
    <property type="entry name" value="MFS general substrate transporter"/>
    <property type="match status" value="1"/>
</dbReference>
<dbReference type="GO" id="GO:0005886">
    <property type="term" value="C:plasma membrane"/>
    <property type="evidence" value="ECO:0007669"/>
    <property type="project" value="UniProtKB-SubCell"/>
</dbReference>
<feature type="transmembrane region" description="Helical" evidence="7">
    <location>
        <begin position="293"/>
        <end position="313"/>
    </location>
</feature>
<dbReference type="PANTHER" id="PTHR43124">
    <property type="entry name" value="PURINE EFFLUX PUMP PBUE"/>
    <property type="match status" value="1"/>
</dbReference>
<gene>
    <name evidence="9" type="ORF">GE115_07715</name>
</gene>
<feature type="transmembrane region" description="Helical" evidence="7">
    <location>
        <begin position="355"/>
        <end position="377"/>
    </location>
</feature>
<dbReference type="InterPro" id="IPR011701">
    <property type="entry name" value="MFS"/>
</dbReference>
<evidence type="ECO:0000313" key="9">
    <source>
        <dbReference type="EMBL" id="MRG59753.1"/>
    </source>
</evidence>
<dbReference type="InterPro" id="IPR036259">
    <property type="entry name" value="MFS_trans_sf"/>
</dbReference>
<feature type="transmembrane region" description="Helical" evidence="7">
    <location>
        <begin position="71"/>
        <end position="92"/>
    </location>
</feature>
<evidence type="ECO:0000256" key="4">
    <source>
        <dbReference type="ARBA" id="ARBA00022989"/>
    </source>
</evidence>
<keyword evidence="3 7" id="KW-0812">Transmembrane</keyword>
<keyword evidence="5 7" id="KW-0472">Membrane</keyword>
<feature type="transmembrane region" description="Helical" evidence="7">
    <location>
        <begin position="99"/>
        <end position="123"/>
    </location>
</feature>
<evidence type="ECO:0000313" key="10">
    <source>
        <dbReference type="Proteomes" id="UP000431080"/>
    </source>
</evidence>
<evidence type="ECO:0000256" key="1">
    <source>
        <dbReference type="ARBA" id="ARBA00004651"/>
    </source>
</evidence>
<feature type="transmembrane region" description="Helical" evidence="7">
    <location>
        <begin position="161"/>
        <end position="180"/>
    </location>
</feature>
<dbReference type="AlphaFoldDB" id="A0A6I2FCU5"/>
<proteinExistence type="predicted"/>
<dbReference type="InterPro" id="IPR020846">
    <property type="entry name" value="MFS_dom"/>
</dbReference>
<reference evidence="9 10" key="1">
    <citation type="submission" date="2019-10" db="EMBL/GenBank/DDBJ databases">
        <authorList>
            <person name="Nie G."/>
            <person name="Ming H."/>
            <person name="Yi B."/>
        </authorList>
    </citation>
    <scope>NUCLEOTIDE SEQUENCE [LARGE SCALE GENOMIC DNA]</scope>
    <source>
        <strain evidence="9 10">CFH 90414</strain>
    </source>
</reference>
<comment type="subcellular location">
    <subcellularLocation>
        <location evidence="1">Cell membrane</location>
        <topology evidence="1">Multi-pass membrane protein</topology>
    </subcellularLocation>
</comment>
<dbReference type="Gene3D" id="1.20.1250.20">
    <property type="entry name" value="MFS general substrate transporter like domains"/>
    <property type="match status" value="1"/>
</dbReference>
<feature type="transmembrane region" description="Helical" evidence="7">
    <location>
        <begin position="129"/>
        <end position="149"/>
    </location>
</feature>
<evidence type="ECO:0000256" key="6">
    <source>
        <dbReference type="SAM" id="MobiDB-lite"/>
    </source>
</evidence>
<feature type="domain" description="Major facilitator superfamily (MFS) profile" evidence="8">
    <location>
        <begin position="34"/>
        <end position="406"/>
    </location>
</feature>
<dbReference type="CDD" id="cd17324">
    <property type="entry name" value="MFS_NepI_like"/>
    <property type="match status" value="1"/>
</dbReference>
<feature type="transmembrane region" description="Helical" evidence="7">
    <location>
        <begin position="383"/>
        <end position="403"/>
    </location>
</feature>
<evidence type="ECO:0000256" key="5">
    <source>
        <dbReference type="ARBA" id="ARBA00023136"/>
    </source>
</evidence>
<feature type="transmembrane region" description="Helical" evidence="7">
    <location>
        <begin position="264"/>
        <end position="286"/>
    </location>
</feature>
<comment type="caution">
    <text evidence="9">The sequence shown here is derived from an EMBL/GenBank/DDBJ whole genome shotgun (WGS) entry which is preliminary data.</text>
</comment>